<dbReference type="GeneID" id="109589261"/>
<dbReference type="AlphaFoldDB" id="A0AAN0JVI5"/>
<reference evidence="3" key="1">
    <citation type="journal article" date="2010" name="Nature">
        <title>The Amphimedon queenslandica genome and the evolution of animal complexity.</title>
        <authorList>
            <person name="Srivastava M."/>
            <person name="Simakov O."/>
            <person name="Chapman J."/>
            <person name="Fahey B."/>
            <person name="Gauthier M.E."/>
            <person name="Mitros T."/>
            <person name="Richards G.S."/>
            <person name="Conaco C."/>
            <person name="Dacre M."/>
            <person name="Hellsten U."/>
            <person name="Larroux C."/>
            <person name="Putnam N.H."/>
            <person name="Stanke M."/>
            <person name="Adamska M."/>
            <person name="Darling A."/>
            <person name="Degnan S.M."/>
            <person name="Oakley T.H."/>
            <person name="Plachetzki D.C."/>
            <person name="Zhai Y."/>
            <person name="Adamski M."/>
            <person name="Calcino A."/>
            <person name="Cummins S.F."/>
            <person name="Goodstein D.M."/>
            <person name="Harris C."/>
            <person name="Jackson D.J."/>
            <person name="Leys S.P."/>
            <person name="Shu S."/>
            <person name="Woodcroft B.J."/>
            <person name="Vervoort M."/>
            <person name="Kosik K.S."/>
            <person name="Manning G."/>
            <person name="Degnan B.M."/>
            <person name="Rokhsar D.S."/>
        </authorList>
    </citation>
    <scope>NUCLEOTIDE SEQUENCE [LARGE SCALE GENOMIC DNA]</scope>
</reference>
<protein>
    <submittedName>
        <fullName evidence="2">Uncharacterized protein</fullName>
    </submittedName>
</protein>
<dbReference type="KEGG" id="aqu:109589261"/>
<proteinExistence type="predicted"/>
<keyword evidence="1" id="KW-0472">Membrane</keyword>
<evidence type="ECO:0000313" key="2">
    <source>
        <dbReference type="EnsemblMetazoa" id="XP_019860923.1"/>
    </source>
</evidence>
<keyword evidence="1" id="KW-1133">Transmembrane helix</keyword>
<dbReference type="EnsemblMetazoa" id="XM_020005364.1">
    <property type="protein sequence ID" value="XP_019860923.1"/>
    <property type="gene ID" value="LOC109589261"/>
</dbReference>
<evidence type="ECO:0000313" key="3">
    <source>
        <dbReference type="Proteomes" id="UP000007879"/>
    </source>
</evidence>
<feature type="transmembrane region" description="Helical" evidence="1">
    <location>
        <begin position="26"/>
        <end position="48"/>
    </location>
</feature>
<keyword evidence="1" id="KW-0812">Transmembrane</keyword>
<dbReference type="RefSeq" id="XP_019860923.1">
    <property type="nucleotide sequence ID" value="XM_020005364.1"/>
</dbReference>
<dbReference type="Proteomes" id="UP000007879">
    <property type="component" value="Unassembled WGS sequence"/>
</dbReference>
<keyword evidence="3" id="KW-1185">Reference proteome</keyword>
<evidence type="ECO:0000256" key="1">
    <source>
        <dbReference type="SAM" id="Phobius"/>
    </source>
</evidence>
<reference evidence="2" key="2">
    <citation type="submission" date="2024-06" db="UniProtKB">
        <authorList>
            <consortium name="EnsemblMetazoa"/>
        </authorList>
    </citation>
    <scope>IDENTIFICATION</scope>
</reference>
<organism evidence="2 3">
    <name type="scientific">Amphimedon queenslandica</name>
    <name type="common">Sponge</name>
    <dbReference type="NCBI Taxonomy" id="400682"/>
    <lineage>
        <taxon>Eukaryota</taxon>
        <taxon>Metazoa</taxon>
        <taxon>Porifera</taxon>
        <taxon>Demospongiae</taxon>
        <taxon>Heteroscleromorpha</taxon>
        <taxon>Haplosclerida</taxon>
        <taxon>Niphatidae</taxon>
        <taxon>Amphimedon</taxon>
    </lineage>
</organism>
<accession>A0AAN0JVI5</accession>
<sequence>MGTVAVGGVSVAAGLAARLAAGAATAVAVGGVVGVAATIGSLALSAAFKKVPSFHCRGLFYKNCLPDKVVMSLAVLQDLPSSKELFHGDSTIQSLLGQLQTTFRFTFSKDKERHLKVTNFPSKNIKGWRFTQCNPPVISESHVVDYSASKGSEPPYIQVSVKPDQSEPVADEMSHALSIDGIQTSSDASTVQWNIEVSKNDLLSTTPSSIVAATSTERARAELVIAPVIPEVAYRVVSECISAFKHCGLGLHFLAEKLLEKKIINNRQKKKATDECSRCTTDERMDQLLDIIKDSVQQEGKVFEYILEILKDEDTILANKLYDDMINKYEQYK</sequence>
<name>A0AAN0JVI5_AMPQE</name>